<keyword evidence="1 4" id="KW-0378">Hydrolase</keyword>
<dbReference type="Proteomes" id="UP000018227">
    <property type="component" value="Unassembled WGS sequence"/>
</dbReference>
<evidence type="ECO:0000313" key="5">
    <source>
        <dbReference type="Proteomes" id="UP000018227"/>
    </source>
</evidence>
<comment type="caution">
    <text evidence="4">The sequence shown here is derived from an EMBL/GenBank/DDBJ whole genome shotgun (WGS) entry which is preliminary data.</text>
</comment>
<evidence type="ECO:0000256" key="1">
    <source>
        <dbReference type="ARBA" id="ARBA00022801"/>
    </source>
</evidence>
<keyword evidence="2" id="KW-0326">Glycosidase</keyword>
<dbReference type="eggNOG" id="COG1957">
    <property type="taxonomic scope" value="Bacteria"/>
</dbReference>
<dbReference type="Pfam" id="PF01156">
    <property type="entry name" value="IU_nuc_hydro"/>
    <property type="match status" value="1"/>
</dbReference>
<name>V2Y3H6_9FIRM</name>
<dbReference type="STRING" id="592026.GCWU0000282_001250"/>
<dbReference type="PANTHER" id="PTHR12304:SF4">
    <property type="entry name" value="URIDINE NUCLEOSIDASE"/>
    <property type="match status" value="1"/>
</dbReference>
<feature type="domain" description="Inosine/uridine-preferring nucleoside hydrolase" evidence="3">
    <location>
        <begin position="13"/>
        <end position="251"/>
    </location>
</feature>
<dbReference type="InterPro" id="IPR001910">
    <property type="entry name" value="Inosine/uridine_hydrolase_dom"/>
</dbReference>
<dbReference type="PANTHER" id="PTHR12304">
    <property type="entry name" value="INOSINE-URIDINE PREFERRING NUCLEOSIDE HYDROLASE"/>
    <property type="match status" value="1"/>
</dbReference>
<dbReference type="GO" id="GO:0006152">
    <property type="term" value="P:purine nucleoside catabolic process"/>
    <property type="evidence" value="ECO:0007669"/>
    <property type="project" value="TreeGrafter"/>
</dbReference>
<keyword evidence="5" id="KW-1185">Reference proteome</keyword>
<organism evidence="4 5">
    <name type="scientific">Catonella morbi ATCC 51271</name>
    <dbReference type="NCBI Taxonomy" id="592026"/>
    <lineage>
        <taxon>Bacteria</taxon>
        <taxon>Bacillati</taxon>
        <taxon>Bacillota</taxon>
        <taxon>Clostridia</taxon>
        <taxon>Lachnospirales</taxon>
        <taxon>Lachnospiraceae</taxon>
        <taxon>Catonella</taxon>
    </lineage>
</organism>
<evidence type="ECO:0000259" key="3">
    <source>
        <dbReference type="Pfam" id="PF01156"/>
    </source>
</evidence>
<dbReference type="GO" id="GO:0008477">
    <property type="term" value="F:purine nucleosidase activity"/>
    <property type="evidence" value="ECO:0007669"/>
    <property type="project" value="TreeGrafter"/>
</dbReference>
<dbReference type="InterPro" id="IPR023186">
    <property type="entry name" value="IUNH"/>
</dbReference>
<accession>V2Y3H6</accession>
<dbReference type="OrthoDB" id="9797882at2"/>
<dbReference type="AlphaFoldDB" id="V2Y3H6"/>
<evidence type="ECO:0000256" key="2">
    <source>
        <dbReference type="ARBA" id="ARBA00023295"/>
    </source>
</evidence>
<dbReference type="EMBL" id="ACIL03000009">
    <property type="protein sequence ID" value="ESL03538.1"/>
    <property type="molecule type" value="Genomic_DNA"/>
</dbReference>
<dbReference type="HOGENOM" id="CLU_036838_5_0_9"/>
<reference evidence="4 5" key="1">
    <citation type="submission" date="2013-06" db="EMBL/GenBank/DDBJ databases">
        <authorList>
            <person name="Weinstock G."/>
            <person name="Sodergren E."/>
            <person name="Clifton S."/>
            <person name="Fulton L."/>
            <person name="Fulton B."/>
            <person name="Courtney L."/>
            <person name="Fronick C."/>
            <person name="Harrison M."/>
            <person name="Strong C."/>
            <person name="Farmer C."/>
            <person name="Delahaunty K."/>
            <person name="Markovic C."/>
            <person name="Hall O."/>
            <person name="Minx P."/>
            <person name="Tomlinson C."/>
            <person name="Mitreva M."/>
            <person name="Nelson J."/>
            <person name="Hou S."/>
            <person name="Wollam A."/>
            <person name="Pepin K.H."/>
            <person name="Johnson M."/>
            <person name="Bhonagiri V."/>
            <person name="Nash W.E."/>
            <person name="Warren W."/>
            <person name="Chinwalla A."/>
            <person name="Mardis E.R."/>
            <person name="Wilson R.K."/>
        </authorList>
    </citation>
    <scope>NUCLEOTIDE SEQUENCE [LARGE SCALE GENOMIC DNA]</scope>
    <source>
        <strain evidence="4 5">ATCC 51271</strain>
    </source>
</reference>
<dbReference type="GO" id="GO:0005829">
    <property type="term" value="C:cytosol"/>
    <property type="evidence" value="ECO:0007669"/>
    <property type="project" value="TreeGrafter"/>
</dbReference>
<proteinExistence type="predicted"/>
<sequence>MILYFWRDDMKKIIFDCDNTIGIEGCDVDDGLTLLYLLGCKDVEVLGITNCFGNNETERVYENTINFLKEIGRADIRVYKGGLTPEDYDNAATDFIVDTLNSVEDVHILATGSLTNLAGAFVKDEAAFRKVKSVTLMGGITSPLVVNDLTINELNFSVDYKASYKVLTSGVPISIATGNNCLKVIVGVEEFRERLIKEGDKTGKYIIDKTNYWFERNEKKFGIKAFCNWDVTAGSYLVKPENFTYDKACYKLSEEDLKTGFLRKGNERDYNAKLNLPQINNEKGFMDEVYRGLESADIKLEV</sequence>
<protein>
    <submittedName>
        <fullName evidence="4">Inosine-uridine preferring nucleoside hydrolase</fullName>
    </submittedName>
</protein>
<evidence type="ECO:0000313" key="4">
    <source>
        <dbReference type="EMBL" id="ESL03538.1"/>
    </source>
</evidence>
<gene>
    <name evidence="4" type="ORF">GCWU0000282_001250</name>
</gene>
<dbReference type="Gene3D" id="3.90.245.10">
    <property type="entry name" value="Ribonucleoside hydrolase-like"/>
    <property type="match status" value="1"/>
</dbReference>
<dbReference type="SUPFAM" id="SSF53590">
    <property type="entry name" value="Nucleoside hydrolase"/>
    <property type="match status" value="1"/>
</dbReference>
<dbReference type="InterPro" id="IPR036452">
    <property type="entry name" value="Ribo_hydro-like"/>
</dbReference>